<evidence type="ECO:0000256" key="4">
    <source>
        <dbReference type="ARBA" id="ARBA00022552"/>
    </source>
</evidence>
<evidence type="ECO:0000313" key="13">
    <source>
        <dbReference type="Proteomes" id="UP000036987"/>
    </source>
</evidence>
<dbReference type="InterPro" id="IPR047021">
    <property type="entry name" value="REXO1/3/4-like"/>
</dbReference>
<name>A0A0K9P2E6_ZOSMR</name>
<comment type="subcellular location">
    <subcellularLocation>
        <location evidence="1">Nucleus</location>
    </subcellularLocation>
</comment>
<dbReference type="InterPro" id="IPR036397">
    <property type="entry name" value="RNaseH_sf"/>
</dbReference>
<dbReference type="GO" id="GO:0005634">
    <property type="term" value="C:nucleus"/>
    <property type="evidence" value="ECO:0000318"/>
    <property type="project" value="GO_Central"/>
</dbReference>
<feature type="compositionally biased region" description="Basic residues" evidence="10">
    <location>
        <begin position="247"/>
        <end position="261"/>
    </location>
</feature>
<dbReference type="SUPFAM" id="SSF53098">
    <property type="entry name" value="Ribonuclease H-like"/>
    <property type="match status" value="1"/>
</dbReference>
<proteinExistence type="inferred from homology"/>
<dbReference type="Pfam" id="PF00929">
    <property type="entry name" value="RNase_T"/>
    <property type="match status" value="1"/>
</dbReference>
<feature type="compositionally biased region" description="Low complexity" evidence="10">
    <location>
        <begin position="264"/>
        <end position="277"/>
    </location>
</feature>
<evidence type="ECO:0000256" key="8">
    <source>
        <dbReference type="ARBA" id="ARBA00023242"/>
    </source>
</evidence>
<evidence type="ECO:0000256" key="10">
    <source>
        <dbReference type="SAM" id="MobiDB-lite"/>
    </source>
</evidence>
<evidence type="ECO:0000256" key="7">
    <source>
        <dbReference type="ARBA" id="ARBA00022839"/>
    </source>
</evidence>
<feature type="compositionally biased region" description="Polar residues" evidence="10">
    <location>
        <begin position="7"/>
        <end position="29"/>
    </location>
</feature>
<keyword evidence="13" id="KW-1185">Reference proteome</keyword>
<evidence type="ECO:0000256" key="3">
    <source>
        <dbReference type="ARBA" id="ARBA00016937"/>
    </source>
</evidence>
<dbReference type="GO" id="GO:0008408">
    <property type="term" value="F:3'-5' exonuclease activity"/>
    <property type="evidence" value="ECO:0007669"/>
    <property type="project" value="InterPro"/>
</dbReference>
<evidence type="ECO:0000256" key="9">
    <source>
        <dbReference type="ARBA" id="ARBA00025599"/>
    </source>
</evidence>
<feature type="region of interest" description="Disordered" evidence="10">
    <location>
        <begin position="247"/>
        <end position="277"/>
    </location>
</feature>
<dbReference type="GO" id="GO:0006396">
    <property type="term" value="P:RNA processing"/>
    <property type="evidence" value="ECO:0000318"/>
    <property type="project" value="GO_Central"/>
</dbReference>
<dbReference type="SMART" id="SM00479">
    <property type="entry name" value="EXOIII"/>
    <property type="match status" value="1"/>
</dbReference>
<dbReference type="PANTHER" id="PTHR12801">
    <property type="entry name" value="RNA EXONUCLEASE REXO1 / RECO3 FAMILY MEMBER-RELATED"/>
    <property type="match status" value="1"/>
</dbReference>
<comment type="similarity">
    <text evidence="2">Belongs to the REXO4 family.</text>
</comment>
<evidence type="ECO:0000256" key="5">
    <source>
        <dbReference type="ARBA" id="ARBA00022722"/>
    </source>
</evidence>
<feature type="domain" description="Exonuclease" evidence="11">
    <location>
        <begin position="79"/>
        <end position="238"/>
    </location>
</feature>
<comment type="function">
    <text evidence="9">Exoribonuclease involved in ribosome biosynthesis. Involved in the processing of ITS1, the internal transcribed spacer localized between the 18S and 5.8S rRNAs.</text>
</comment>
<sequence>MGGGGTESVQIRKNGNPNWAQLQQMLSSSTKHRRRPQPTIPAPAAPEPLPGKGREMDDDQYQKTASILTPTSDDCSATDELAMDCEMVGVGIDGRKNALGRVTLVNTWGNVVYDEYVCPLERVVDFRTEFSGIRPKNLKKAKEFLVVQKKVSDLLKGRILVGHALHNDLKVLMLTHPKKDIRDTAQYQPFKLKGRRRALRHLASQILNISIQQHEHCSIEDARSAMLIYQKHKRGWEGSLKAKRHLREQHGKHGVSKKRKKDNNNNIFVNPNDISKI</sequence>
<dbReference type="InterPro" id="IPR013520">
    <property type="entry name" value="Ribonucl_H"/>
</dbReference>
<feature type="region of interest" description="Disordered" evidence="10">
    <location>
        <begin position="1"/>
        <end position="59"/>
    </location>
</feature>
<keyword evidence="5" id="KW-0540">Nuclease</keyword>
<dbReference type="STRING" id="29655.A0A0K9P2E6"/>
<evidence type="ECO:0000256" key="2">
    <source>
        <dbReference type="ARBA" id="ARBA00010489"/>
    </source>
</evidence>
<evidence type="ECO:0000313" key="12">
    <source>
        <dbReference type="EMBL" id="KMZ63143.1"/>
    </source>
</evidence>
<reference evidence="13" key="1">
    <citation type="journal article" date="2016" name="Nature">
        <title>The genome of the seagrass Zostera marina reveals angiosperm adaptation to the sea.</title>
        <authorList>
            <person name="Olsen J.L."/>
            <person name="Rouze P."/>
            <person name="Verhelst B."/>
            <person name="Lin Y.-C."/>
            <person name="Bayer T."/>
            <person name="Collen J."/>
            <person name="Dattolo E."/>
            <person name="De Paoli E."/>
            <person name="Dittami S."/>
            <person name="Maumus F."/>
            <person name="Michel G."/>
            <person name="Kersting A."/>
            <person name="Lauritano C."/>
            <person name="Lohaus R."/>
            <person name="Toepel M."/>
            <person name="Tonon T."/>
            <person name="Vanneste K."/>
            <person name="Amirebrahimi M."/>
            <person name="Brakel J."/>
            <person name="Bostroem C."/>
            <person name="Chovatia M."/>
            <person name="Grimwood J."/>
            <person name="Jenkins J.W."/>
            <person name="Jueterbock A."/>
            <person name="Mraz A."/>
            <person name="Stam W.T."/>
            <person name="Tice H."/>
            <person name="Bornberg-Bauer E."/>
            <person name="Green P.J."/>
            <person name="Pearson G.A."/>
            <person name="Procaccini G."/>
            <person name="Duarte C.M."/>
            <person name="Schmutz J."/>
            <person name="Reusch T.B.H."/>
            <person name="Van de Peer Y."/>
        </authorList>
    </citation>
    <scope>NUCLEOTIDE SEQUENCE [LARGE SCALE GENOMIC DNA]</scope>
    <source>
        <strain evidence="13">cv. Finnish</strain>
    </source>
</reference>
<dbReference type="EMBL" id="LFYR01001270">
    <property type="protein sequence ID" value="KMZ63143.1"/>
    <property type="molecule type" value="Genomic_DNA"/>
</dbReference>
<keyword evidence="6" id="KW-0378">Hydrolase</keyword>
<keyword evidence="7 12" id="KW-0269">Exonuclease</keyword>
<dbReference type="InterPro" id="IPR037431">
    <property type="entry name" value="REX4_DEDDh_dom"/>
</dbReference>
<protein>
    <recommendedName>
        <fullName evidence="3">RNA exonuclease 4</fullName>
    </recommendedName>
</protein>
<dbReference type="CDD" id="cd06144">
    <property type="entry name" value="REX4_like"/>
    <property type="match status" value="1"/>
</dbReference>
<dbReference type="GO" id="GO:0004527">
    <property type="term" value="F:exonuclease activity"/>
    <property type="evidence" value="ECO:0000318"/>
    <property type="project" value="GO_Central"/>
</dbReference>
<feature type="compositionally biased region" description="Pro residues" evidence="10">
    <location>
        <begin position="38"/>
        <end position="49"/>
    </location>
</feature>
<evidence type="ECO:0000259" key="11">
    <source>
        <dbReference type="SMART" id="SM00479"/>
    </source>
</evidence>
<dbReference type="PANTHER" id="PTHR12801:SF45">
    <property type="entry name" value="RNA EXONUCLEASE 4"/>
    <property type="match status" value="1"/>
</dbReference>
<dbReference type="GO" id="GO:0003676">
    <property type="term" value="F:nucleic acid binding"/>
    <property type="evidence" value="ECO:0007669"/>
    <property type="project" value="InterPro"/>
</dbReference>
<dbReference type="FunFam" id="3.30.420.10:FF:000007">
    <property type="entry name" value="Interferon-stimulated exonuclease gene 20"/>
    <property type="match status" value="1"/>
</dbReference>
<evidence type="ECO:0000256" key="1">
    <source>
        <dbReference type="ARBA" id="ARBA00004123"/>
    </source>
</evidence>
<dbReference type="InterPro" id="IPR012337">
    <property type="entry name" value="RNaseH-like_sf"/>
</dbReference>
<keyword evidence="4" id="KW-0698">rRNA processing</keyword>
<dbReference type="OrthoDB" id="16516at2759"/>
<dbReference type="Gene3D" id="3.30.420.10">
    <property type="entry name" value="Ribonuclease H-like superfamily/Ribonuclease H"/>
    <property type="match status" value="1"/>
</dbReference>
<gene>
    <name evidence="12" type="ORF">ZOSMA_425G00170</name>
</gene>
<dbReference type="GO" id="GO:0006364">
    <property type="term" value="P:rRNA processing"/>
    <property type="evidence" value="ECO:0007669"/>
    <property type="project" value="UniProtKB-KW"/>
</dbReference>
<evidence type="ECO:0000256" key="6">
    <source>
        <dbReference type="ARBA" id="ARBA00022801"/>
    </source>
</evidence>
<comment type="caution">
    <text evidence="12">The sequence shown here is derived from an EMBL/GenBank/DDBJ whole genome shotgun (WGS) entry which is preliminary data.</text>
</comment>
<organism evidence="12 13">
    <name type="scientific">Zostera marina</name>
    <name type="common">Eelgrass</name>
    <dbReference type="NCBI Taxonomy" id="29655"/>
    <lineage>
        <taxon>Eukaryota</taxon>
        <taxon>Viridiplantae</taxon>
        <taxon>Streptophyta</taxon>
        <taxon>Embryophyta</taxon>
        <taxon>Tracheophyta</taxon>
        <taxon>Spermatophyta</taxon>
        <taxon>Magnoliopsida</taxon>
        <taxon>Liliopsida</taxon>
        <taxon>Zosteraceae</taxon>
        <taxon>Zostera</taxon>
    </lineage>
</organism>
<accession>A0A0K9P2E6</accession>
<keyword evidence="8" id="KW-0539">Nucleus</keyword>
<dbReference type="Proteomes" id="UP000036987">
    <property type="component" value="Unassembled WGS sequence"/>
</dbReference>
<dbReference type="OMA" id="TSEYKHF"/>
<dbReference type="AlphaFoldDB" id="A0A0K9P2E6"/>